<dbReference type="AlphaFoldDB" id="A0A3A8HTA9"/>
<dbReference type="RefSeq" id="WP_120527514.1">
    <property type="nucleotide sequence ID" value="NZ_CP102577.1"/>
</dbReference>
<organism evidence="1 2">
    <name type="scientific">Corallococcus exercitus</name>
    <dbReference type="NCBI Taxonomy" id="2316736"/>
    <lineage>
        <taxon>Bacteria</taxon>
        <taxon>Pseudomonadati</taxon>
        <taxon>Myxococcota</taxon>
        <taxon>Myxococcia</taxon>
        <taxon>Myxococcales</taxon>
        <taxon>Cystobacterineae</taxon>
        <taxon>Myxococcaceae</taxon>
        <taxon>Corallococcus</taxon>
    </lineage>
</organism>
<sequence length="175" mass="19766">MDSHYDQVMKAREQADANAPRRYFAYSTILDRAAFDEWKHQHSYGFFELPEGRLAEALDVDLVYDFPSRWWGGRVAGLTDAPGARVYGRLFEIPGKDWPIVQHKEGFVTSMCVERTVRVRVDGQEVEATAFVTNPRRASSDGPVSPRFVEALVRGARSAGLPADYVEKLARGETR</sequence>
<comment type="caution">
    <text evidence="1">The sequence shown here is derived from an EMBL/GenBank/DDBJ whole genome shotgun (WGS) entry which is preliminary data.</text>
</comment>
<gene>
    <name evidence="1" type="ORF">HMI49_02820</name>
</gene>
<dbReference type="Pfam" id="PF13772">
    <property type="entry name" value="AIG2_2"/>
    <property type="match status" value="1"/>
</dbReference>
<reference evidence="1 2" key="1">
    <citation type="submission" date="2020-05" db="EMBL/GenBank/DDBJ databases">
        <authorList>
            <person name="Whitworth D."/>
        </authorList>
    </citation>
    <scope>NUCLEOTIDE SEQUENCE [LARGE SCALE GENOMIC DNA]</scope>
    <source>
        <strain evidence="1 2">AB043B</strain>
    </source>
</reference>
<keyword evidence="1" id="KW-0808">Transferase</keyword>
<dbReference type="SUPFAM" id="SSF110857">
    <property type="entry name" value="Gamma-glutamyl cyclotransferase-like"/>
    <property type="match status" value="1"/>
</dbReference>
<protein>
    <submittedName>
        <fullName evidence="1">Gamma-glutamylcyclotransferase</fullName>
    </submittedName>
</protein>
<dbReference type="CDD" id="cd06661">
    <property type="entry name" value="GGCT_like"/>
    <property type="match status" value="1"/>
</dbReference>
<evidence type="ECO:0000313" key="1">
    <source>
        <dbReference type="EMBL" id="NOK32139.1"/>
    </source>
</evidence>
<dbReference type="InterPro" id="IPR036568">
    <property type="entry name" value="GGCT-like_sf"/>
</dbReference>
<evidence type="ECO:0000313" key="2">
    <source>
        <dbReference type="Proteomes" id="UP000563426"/>
    </source>
</evidence>
<dbReference type="Gene3D" id="3.10.490.10">
    <property type="entry name" value="Gamma-glutamyl cyclotransferase-like"/>
    <property type="match status" value="1"/>
</dbReference>
<keyword evidence="2" id="KW-1185">Reference proteome</keyword>
<dbReference type="EMBL" id="JABFJV010000009">
    <property type="protein sequence ID" value="NOK32139.1"/>
    <property type="molecule type" value="Genomic_DNA"/>
</dbReference>
<dbReference type="OrthoDB" id="5292660at2"/>
<name>A0A3A8HTA9_9BACT</name>
<accession>A0A3A8HTA9</accession>
<dbReference type="InterPro" id="IPR013024">
    <property type="entry name" value="GGCT-like"/>
</dbReference>
<dbReference type="GO" id="GO:0016740">
    <property type="term" value="F:transferase activity"/>
    <property type="evidence" value="ECO:0007669"/>
    <property type="project" value="UniProtKB-KW"/>
</dbReference>
<proteinExistence type="predicted"/>
<dbReference type="Proteomes" id="UP000563426">
    <property type="component" value="Unassembled WGS sequence"/>
</dbReference>